<dbReference type="RefSeq" id="WP_342200632.1">
    <property type="nucleotide sequence ID" value="NZ_JBCATE010000001.1"/>
</dbReference>
<evidence type="ECO:0000313" key="1">
    <source>
        <dbReference type="EMBL" id="MFB2618611.1"/>
    </source>
</evidence>
<dbReference type="Proteomes" id="UP001576708">
    <property type="component" value="Unassembled WGS sequence"/>
</dbReference>
<proteinExistence type="predicted"/>
<sequence length="51" mass="6203">MCFLSTLAEIKTNTHFEDEYLFIVLKKADEWLIDSYKNRRYGNEKWSTQIL</sequence>
<reference evidence="1 2" key="1">
    <citation type="submission" date="2024-09" db="EMBL/GenBank/DDBJ databases">
        <authorList>
            <person name="Zhang Y."/>
        </authorList>
    </citation>
    <scope>NUCLEOTIDE SEQUENCE [LARGE SCALE GENOMIC DNA]</scope>
    <source>
        <strain evidence="1 2">ZJ318</strain>
    </source>
</reference>
<keyword evidence="2" id="KW-1185">Reference proteome</keyword>
<accession>A0ABV4VE92</accession>
<name>A0ABV4VE92_9GAMM</name>
<dbReference type="EMBL" id="JBHFGU010000001">
    <property type="protein sequence ID" value="MFB2618611.1"/>
    <property type="molecule type" value="Genomic_DNA"/>
</dbReference>
<protein>
    <recommendedName>
        <fullName evidence="3">Transposase</fullName>
    </recommendedName>
</protein>
<organism evidence="1 2">
    <name type="scientific">Shewanella mangrovisoli</name>
    <dbReference type="NCBI Taxonomy" id="2864211"/>
    <lineage>
        <taxon>Bacteria</taxon>
        <taxon>Pseudomonadati</taxon>
        <taxon>Pseudomonadota</taxon>
        <taxon>Gammaproteobacteria</taxon>
        <taxon>Alteromonadales</taxon>
        <taxon>Shewanellaceae</taxon>
        <taxon>Shewanella</taxon>
    </lineage>
</organism>
<evidence type="ECO:0008006" key="3">
    <source>
        <dbReference type="Google" id="ProtNLM"/>
    </source>
</evidence>
<evidence type="ECO:0000313" key="2">
    <source>
        <dbReference type="Proteomes" id="UP001576708"/>
    </source>
</evidence>
<comment type="caution">
    <text evidence="1">The sequence shown here is derived from an EMBL/GenBank/DDBJ whole genome shotgun (WGS) entry which is preliminary data.</text>
</comment>
<gene>
    <name evidence="1" type="ORF">ACE02W_02125</name>
</gene>